<proteinExistence type="predicted"/>
<evidence type="ECO:0000256" key="2">
    <source>
        <dbReference type="SAM" id="MobiDB-lite"/>
    </source>
</evidence>
<dbReference type="EMBL" id="LAZR01000798">
    <property type="protein sequence ID" value="KKN57538.1"/>
    <property type="molecule type" value="Genomic_DNA"/>
</dbReference>
<feature type="compositionally biased region" description="Acidic residues" evidence="2">
    <location>
        <begin position="1"/>
        <end position="15"/>
    </location>
</feature>
<evidence type="ECO:0000256" key="1">
    <source>
        <dbReference type="SAM" id="Coils"/>
    </source>
</evidence>
<feature type="region of interest" description="Disordered" evidence="2">
    <location>
        <begin position="1"/>
        <end position="69"/>
    </location>
</feature>
<feature type="coiled-coil region" evidence="1">
    <location>
        <begin position="91"/>
        <end position="129"/>
    </location>
</feature>
<feature type="compositionally biased region" description="Basic and acidic residues" evidence="2">
    <location>
        <begin position="53"/>
        <end position="62"/>
    </location>
</feature>
<gene>
    <name evidence="3" type="ORF">LCGC14_0560840</name>
</gene>
<evidence type="ECO:0000313" key="3">
    <source>
        <dbReference type="EMBL" id="KKN57538.1"/>
    </source>
</evidence>
<feature type="compositionally biased region" description="Basic and acidic residues" evidence="2">
    <location>
        <begin position="23"/>
        <end position="43"/>
    </location>
</feature>
<feature type="compositionally biased region" description="Basic and acidic residues" evidence="2">
    <location>
        <begin position="221"/>
        <end position="232"/>
    </location>
</feature>
<feature type="region of interest" description="Disordered" evidence="2">
    <location>
        <begin position="173"/>
        <end position="192"/>
    </location>
</feature>
<feature type="region of interest" description="Disordered" evidence="2">
    <location>
        <begin position="202"/>
        <end position="247"/>
    </location>
</feature>
<name>A0A0F9UV67_9ZZZZ</name>
<accession>A0A0F9UV67</accession>
<dbReference type="AlphaFoldDB" id="A0A0F9UV67"/>
<keyword evidence="1" id="KW-0175">Coiled coil</keyword>
<sequence>MSEEEKETTEVEETKEETPTPEEQLKTAREEITRVTAELESKTKGLKTAHQTLTDKDQKLKEQAGSNARMDGIEERLEIVATLLDRRLTTGEMEEGEKVNLKQEFAQLKERTKQEREAEKTKLAQEENVRVADGLWTRAQVFGTYQDNDDVADIYDALVDGKSYKAERIIKRLEGKPETKETPKESEDDRIERLVTEKYNAKLEEDGLLHTESAEPSGRSRTRDELRAKHAAGEITTEEAEKAGLKF</sequence>
<comment type="caution">
    <text evidence="3">The sequence shown here is derived from an EMBL/GenBank/DDBJ whole genome shotgun (WGS) entry which is preliminary data.</text>
</comment>
<reference evidence="3" key="1">
    <citation type="journal article" date="2015" name="Nature">
        <title>Complex archaea that bridge the gap between prokaryotes and eukaryotes.</title>
        <authorList>
            <person name="Spang A."/>
            <person name="Saw J.H."/>
            <person name="Jorgensen S.L."/>
            <person name="Zaremba-Niedzwiedzka K."/>
            <person name="Martijn J."/>
            <person name="Lind A.E."/>
            <person name="van Eijk R."/>
            <person name="Schleper C."/>
            <person name="Guy L."/>
            <person name="Ettema T.J."/>
        </authorList>
    </citation>
    <scope>NUCLEOTIDE SEQUENCE</scope>
</reference>
<protein>
    <submittedName>
        <fullName evidence="3">Uncharacterized protein</fullName>
    </submittedName>
</protein>
<organism evidence="3">
    <name type="scientific">marine sediment metagenome</name>
    <dbReference type="NCBI Taxonomy" id="412755"/>
    <lineage>
        <taxon>unclassified sequences</taxon>
        <taxon>metagenomes</taxon>
        <taxon>ecological metagenomes</taxon>
    </lineage>
</organism>
<feature type="compositionally biased region" description="Basic and acidic residues" evidence="2">
    <location>
        <begin position="202"/>
        <end position="213"/>
    </location>
</feature>